<evidence type="ECO:0000256" key="1">
    <source>
        <dbReference type="ARBA" id="ARBA00034120"/>
    </source>
</evidence>
<dbReference type="NCBIfam" id="TIGR04416">
    <property type="entry name" value="group_II_RT_mat"/>
    <property type="match status" value="1"/>
</dbReference>
<keyword evidence="3" id="KW-0695">RNA-directed DNA polymerase</keyword>
<evidence type="ECO:0000313" key="4">
    <source>
        <dbReference type="Proteomes" id="UP001198461"/>
    </source>
</evidence>
<dbReference type="GeneID" id="66309379"/>
<evidence type="ECO:0000313" key="3">
    <source>
        <dbReference type="EMBL" id="MCA4705296.1"/>
    </source>
</evidence>
<dbReference type="AlphaFoldDB" id="A0AAW4T2D8"/>
<dbReference type="Proteomes" id="UP001198461">
    <property type="component" value="Unassembled WGS sequence"/>
</dbReference>
<dbReference type="PROSITE" id="PS50878">
    <property type="entry name" value="RT_POL"/>
    <property type="match status" value="1"/>
</dbReference>
<protein>
    <submittedName>
        <fullName evidence="3">Group II intron reverse transcriptase/maturase</fullName>
        <ecNumber evidence="3">2.7.7.49</ecNumber>
    </submittedName>
</protein>
<dbReference type="Pfam" id="PF13655">
    <property type="entry name" value="RVT_N"/>
    <property type="match status" value="1"/>
</dbReference>
<dbReference type="SUPFAM" id="SSF56672">
    <property type="entry name" value="DNA/RNA polymerases"/>
    <property type="match status" value="1"/>
</dbReference>
<feature type="domain" description="Reverse transcriptase" evidence="2">
    <location>
        <begin position="94"/>
        <end position="330"/>
    </location>
</feature>
<dbReference type="InterPro" id="IPR043502">
    <property type="entry name" value="DNA/RNA_pol_sf"/>
</dbReference>
<gene>
    <name evidence="3" type="primary">ltrA</name>
    <name evidence="3" type="ORF">LD004_16970</name>
</gene>
<dbReference type="CDD" id="cd01651">
    <property type="entry name" value="RT_G2_intron"/>
    <property type="match status" value="1"/>
</dbReference>
<name>A0AAW4T2D8_9BACE</name>
<dbReference type="InterPro" id="IPR025960">
    <property type="entry name" value="RVT_N"/>
</dbReference>
<keyword evidence="3" id="KW-0808">Transferase</keyword>
<dbReference type="EC" id="2.7.7.49" evidence="3"/>
<accession>A0AAW4T2D8</accession>
<organism evidence="3 4">
    <name type="scientific">Bacteroides xylanisolvens</name>
    <dbReference type="NCBI Taxonomy" id="371601"/>
    <lineage>
        <taxon>Bacteria</taxon>
        <taxon>Pseudomonadati</taxon>
        <taxon>Bacteroidota</taxon>
        <taxon>Bacteroidia</taxon>
        <taxon>Bacteroidales</taxon>
        <taxon>Bacteroidaceae</taxon>
        <taxon>Bacteroides</taxon>
    </lineage>
</organism>
<reference evidence="3" key="1">
    <citation type="submission" date="2023-08" db="EMBL/GenBank/DDBJ databases">
        <title>Mucin Metabolism Genes Underlie the Key Renovations of Bacteroides xylanisolvens Genomes in Captive Great Apes.</title>
        <authorList>
            <person name="Nishida A.H."/>
        </authorList>
    </citation>
    <scope>NUCLEOTIDE SEQUENCE</scope>
    <source>
        <strain evidence="3">P13.H9</strain>
    </source>
</reference>
<keyword evidence="3" id="KW-0548">Nucleotidyltransferase</keyword>
<dbReference type="RefSeq" id="WP_117912831.1">
    <property type="nucleotide sequence ID" value="NZ_JAIWXB010000027.1"/>
</dbReference>
<dbReference type="PANTHER" id="PTHR34047:SF10">
    <property type="entry name" value="GROUP II INTRON-ASSOCIATED OPEN READING FRAME"/>
    <property type="match status" value="1"/>
</dbReference>
<dbReference type="Pfam" id="PF00078">
    <property type="entry name" value="RVT_1"/>
    <property type="match status" value="1"/>
</dbReference>
<proteinExistence type="inferred from homology"/>
<dbReference type="InterPro" id="IPR013597">
    <property type="entry name" value="Mat_intron_G2"/>
</dbReference>
<sequence length="559" mass="65097">MNESKSCASTNQKWDTWESINWTKCEVEVKKLQARIVKAQKAGKHNKVKALQWMLAHSFYAKALAVKRVTSNKGKNTAGVDHVLWATPHGKMNAITELRRRGYRPQPLKRVHIKKKNGKLRPLGIPTMKDRAMQALYLMALDPIAETTGDNCSYGFRKERCAHDAIGQCFCVLAKGASPQWILEGDIKGCFDHISHQWLIDNIPMDKVMLKKWLKSGFVFNNRLFPTEEGTPQGGIISPTLANMALDGLQAKLSERFIRINHHRDTYYPKVHLIRYADDFIITGRSKEMLENEVLPLVKEFLEIRGLTLSEEKTKITHIENGFDFIGFNIRKYNDKMLIKPSKEGVKRFLDKIGELVKGNPSVTQSSIIRLLNPIIIGWANYYKYVVSSDTFSKADYQIFHKLWRWALKRHPKKSKTWIKKKYFRKIGTRSWTFSVENKKDEVNKRHHALKYLTDTEIIRYVKIRNEVNPYEPMDKEYFDKRETYKMLLTLNGKKTILKMWERQNRKCPICGNPINKEMSWYIKEDIVKGKKVKTLIHDSCHRSIVQLNKKGNNEPVSI</sequence>
<comment type="similarity">
    <text evidence="1">Belongs to the bacterial reverse transcriptase family.</text>
</comment>
<dbReference type="InterPro" id="IPR000477">
    <property type="entry name" value="RT_dom"/>
</dbReference>
<dbReference type="EMBL" id="JAIWYE010000029">
    <property type="protein sequence ID" value="MCA4705296.1"/>
    <property type="molecule type" value="Genomic_DNA"/>
</dbReference>
<dbReference type="GO" id="GO:0003964">
    <property type="term" value="F:RNA-directed DNA polymerase activity"/>
    <property type="evidence" value="ECO:0007669"/>
    <property type="project" value="UniProtKB-KW"/>
</dbReference>
<evidence type="ECO:0000259" key="2">
    <source>
        <dbReference type="PROSITE" id="PS50878"/>
    </source>
</evidence>
<dbReference type="InterPro" id="IPR051083">
    <property type="entry name" value="GrpII_Intron_Splice-Mob/Def"/>
</dbReference>
<dbReference type="PANTHER" id="PTHR34047">
    <property type="entry name" value="NUCLEAR INTRON MATURASE 1, MITOCHONDRIAL-RELATED"/>
    <property type="match status" value="1"/>
</dbReference>
<comment type="caution">
    <text evidence="3">The sequence shown here is derived from an EMBL/GenBank/DDBJ whole genome shotgun (WGS) entry which is preliminary data.</text>
</comment>
<dbReference type="InterPro" id="IPR030931">
    <property type="entry name" value="Group_II_RT_mat"/>
</dbReference>
<dbReference type="Pfam" id="PF08388">
    <property type="entry name" value="GIIM"/>
    <property type="match status" value="1"/>
</dbReference>